<dbReference type="EMBL" id="WOCE01000005">
    <property type="protein sequence ID" value="KAE9614376.1"/>
    <property type="molecule type" value="Genomic_DNA"/>
</dbReference>
<evidence type="ECO:0000313" key="5">
    <source>
        <dbReference type="EMBL" id="KAE9614376.1"/>
    </source>
</evidence>
<protein>
    <submittedName>
        <fullName evidence="5">Putative pectate lyase</fullName>
    </submittedName>
</protein>
<sequence length="105" mass="11208">MVNNDYIHCGSANPTINNQGNRYLSPQNPFAKEVIHRVDGGDQWKGWNWRYEGDLLLNGAFFTASGVRTVASYAGASSLGGKSSSLVGTLTSGACVLNCHKGNIC</sequence>
<dbReference type="AlphaFoldDB" id="A0A6A4QM52"/>
<dbReference type="Gene3D" id="2.160.20.10">
    <property type="entry name" value="Single-stranded right-handed beta-helix, Pectin lyase-like"/>
    <property type="match status" value="1"/>
</dbReference>
<dbReference type="InterPro" id="IPR012334">
    <property type="entry name" value="Pectin_lyas_fold"/>
</dbReference>
<keyword evidence="5" id="KW-0456">Lyase</keyword>
<name>A0A6A4QM52_LUPAL</name>
<keyword evidence="3" id="KW-0964">Secreted</keyword>
<dbReference type="PRINTS" id="PR00807">
    <property type="entry name" value="AMBALLERGEN"/>
</dbReference>
<dbReference type="InterPro" id="IPR018082">
    <property type="entry name" value="AmbAllergen"/>
</dbReference>
<dbReference type="PANTHER" id="PTHR31683:SF120">
    <property type="entry name" value="PECTATE LYASE 20-RELATED"/>
    <property type="match status" value="1"/>
</dbReference>
<gene>
    <name evidence="5" type="ORF">Lalb_Chr05g0227271</name>
</gene>
<keyword evidence="4" id="KW-0732">Signal</keyword>
<reference evidence="6" key="1">
    <citation type="journal article" date="2020" name="Nat. Commun.">
        <title>Genome sequence of the cluster root forming white lupin.</title>
        <authorList>
            <person name="Hufnagel B."/>
            <person name="Marques A."/>
            <person name="Soriano A."/>
            <person name="Marques L."/>
            <person name="Divol F."/>
            <person name="Doumas P."/>
            <person name="Sallet E."/>
            <person name="Mancinotti D."/>
            <person name="Carrere S."/>
            <person name="Marande W."/>
            <person name="Arribat S."/>
            <person name="Keller J."/>
            <person name="Huneau C."/>
            <person name="Blein T."/>
            <person name="Aime D."/>
            <person name="Laguerre M."/>
            <person name="Taylor J."/>
            <person name="Schubert V."/>
            <person name="Nelson M."/>
            <person name="Geu-Flores F."/>
            <person name="Crespi M."/>
            <person name="Gallardo-Guerrero K."/>
            <person name="Delaux P.-M."/>
            <person name="Salse J."/>
            <person name="Berges H."/>
            <person name="Guyot R."/>
            <person name="Gouzy J."/>
            <person name="Peret B."/>
        </authorList>
    </citation>
    <scope>NUCLEOTIDE SEQUENCE [LARGE SCALE GENOMIC DNA]</scope>
    <source>
        <strain evidence="6">cv. Amiga</strain>
    </source>
</reference>
<dbReference type="InterPro" id="IPR045032">
    <property type="entry name" value="PEL"/>
</dbReference>
<evidence type="ECO:0000256" key="3">
    <source>
        <dbReference type="ARBA" id="ARBA00022512"/>
    </source>
</evidence>
<comment type="subcellular location">
    <subcellularLocation>
        <location evidence="1">Secreted</location>
        <location evidence="1">Cell wall</location>
    </subcellularLocation>
</comment>
<comment type="similarity">
    <text evidence="2">Belongs to the polysaccharide lyase 1 family.</text>
</comment>
<proteinExistence type="inferred from homology"/>
<evidence type="ECO:0000256" key="2">
    <source>
        <dbReference type="ARBA" id="ARBA00010980"/>
    </source>
</evidence>
<dbReference type="PANTHER" id="PTHR31683">
    <property type="entry name" value="PECTATE LYASE 18-RELATED"/>
    <property type="match status" value="1"/>
</dbReference>
<keyword evidence="6" id="KW-1185">Reference proteome</keyword>
<dbReference type="InterPro" id="IPR011050">
    <property type="entry name" value="Pectin_lyase_fold/virulence"/>
</dbReference>
<comment type="caution">
    <text evidence="5">The sequence shown here is derived from an EMBL/GenBank/DDBJ whole genome shotgun (WGS) entry which is preliminary data.</text>
</comment>
<organism evidence="5 6">
    <name type="scientific">Lupinus albus</name>
    <name type="common">White lupine</name>
    <name type="synonym">Lupinus termis</name>
    <dbReference type="NCBI Taxonomy" id="3870"/>
    <lineage>
        <taxon>Eukaryota</taxon>
        <taxon>Viridiplantae</taxon>
        <taxon>Streptophyta</taxon>
        <taxon>Embryophyta</taxon>
        <taxon>Tracheophyta</taxon>
        <taxon>Spermatophyta</taxon>
        <taxon>Magnoliopsida</taxon>
        <taxon>eudicotyledons</taxon>
        <taxon>Gunneridae</taxon>
        <taxon>Pentapetalae</taxon>
        <taxon>rosids</taxon>
        <taxon>fabids</taxon>
        <taxon>Fabales</taxon>
        <taxon>Fabaceae</taxon>
        <taxon>Papilionoideae</taxon>
        <taxon>50 kb inversion clade</taxon>
        <taxon>genistoids sensu lato</taxon>
        <taxon>core genistoids</taxon>
        <taxon>Genisteae</taxon>
        <taxon>Lupinus</taxon>
    </lineage>
</organism>
<evidence type="ECO:0000256" key="1">
    <source>
        <dbReference type="ARBA" id="ARBA00004191"/>
    </source>
</evidence>
<accession>A0A6A4QM52</accession>
<evidence type="ECO:0000313" key="6">
    <source>
        <dbReference type="Proteomes" id="UP000447434"/>
    </source>
</evidence>
<dbReference type="GO" id="GO:0030570">
    <property type="term" value="F:pectate lyase activity"/>
    <property type="evidence" value="ECO:0007669"/>
    <property type="project" value="InterPro"/>
</dbReference>
<dbReference type="Proteomes" id="UP000447434">
    <property type="component" value="Chromosome 5"/>
</dbReference>
<dbReference type="OrthoDB" id="1581485at2759"/>
<keyword evidence="3" id="KW-0134">Cell wall</keyword>
<dbReference type="SUPFAM" id="SSF51126">
    <property type="entry name" value="Pectin lyase-like"/>
    <property type="match status" value="1"/>
</dbReference>
<evidence type="ECO:0000256" key="4">
    <source>
        <dbReference type="ARBA" id="ARBA00022729"/>
    </source>
</evidence>